<protein>
    <submittedName>
        <fullName evidence="1">Uncharacterized protein</fullName>
    </submittedName>
</protein>
<name>A0A8T0IKD9_CERPU</name>
<organism evidence="1 2">
    <name type="scientific">Ceratodon purpureus</name>
    <name type="common">Fire moss</name>
    <name type="synonym">Dicranum purpureum</name>
    <dbReference type="NCBI Taxonomy" id="3225"/>
    <lineage>
        <taxon>Eukaryota</taxon>
        <taxon>Viridiplantae</taxon>
        <taxon>Streptophyta</taxon>
        <taxon>Embryophyta</taxon>
        <taxon>Bryophyta</taxon>
        <taxon>Bryophytina</taxon>
        <taxon>Bryopsida</taxon>
        <taxon>Dicranidae</taxon>
        <taxon>Pseudoditrichales</taxon>
        <taxon>Ditrichaceae</taxon>
        <taxon>Ceratodon</taxon>
    </lineage>
</organism>
<proteinExistence type="predicted"/>
<evidence type="ECO:0000313" key="2">
    <source>
        <dbReference type="Proteomes" id="UP000822688"/>
    </source>
</evidence>
<reference evidence="1" key="1">
    <citation type="submission" date="2020-06" db="EMBL/GenBank/DDBJ databases">
        <title>WGS assembly of Ceratodon purpureus strain R40.</title>
        <authorList>
            <person name="Carey S.B."/>
            <person name="Jenkins J."/>
            <person name="Shu S."/>
            <person name="Lovell J.T."/>
            <person name="Sreedasyam A."/>
            <person name="Maumus F."/>
            <person name="Tiley G.P."/>
            <person name="Fernandez-Pozo N."/>
            <person name="Barry K."/>
            <person name="Chen C."/>
            <person name="Wang M."/>
            <person name="Lipzen A."/>
            <person name="Daum C."/>
            <person name="Saski C.A."/>
            <person name="Payton A.C."/>
            <person name="Mcbreen J.C."/>
            <person name="Conrad R.E."/>
            <person name="Kollar L.M."/>
            <person name="Olsson S."/>
            <person name="Huttunen S."/>
            <person name="Landis J.B."/>
            <person name="Wickett N.J."/>
            <person name="Johnson M.G."/>
            <person name="Rensing S.A."/>
            <person name="Grimwood J."/>
            <person name="Schmutz J."/>
            <person name="Mcdaniel S.F."/>
        </authorList>
    </citation>
    <scope>NUCLEOTIDE SEQUENCE</scope>
    <source>
        <strain evidence="1">R40</strain>
    </source>
</reference>
<dbReference type="Proteomes" id="UP000822688">
    <property type="component" value="Chromosome 3"/>
</dbReference>
<keyword evidence="2" id="KW-1185">Reference proteome</keyword>
<comment type="caution">
    <text evidence="1">The sequence shown here is derived from an EMBL/GenBank/DDBJ whole genome shotgun (WGS) entry which is preliminary data.</text>
</comment>
<dbReference type="AlphaFoldDB" id="A0A8T0IKD9"/>
<dbReference type="EMBL" id="CM026423">
    <property type="protein sequence ID" value="KAG0583361.1"/>
    <property type="molecule type" value="Genomic_DNA"/>
</dbReference>
<accession>A0A8T0IKD9</accession>
<gene>
    <name evidence="1" type="ORF">KC19_3G130400</name>
</gene>
<evidence type="ECO:0000313" key="1">
    <source>
        <dbReference type="EMBL" id="KAG0583361.1"/>
    </source>
</evidence>
<sequence>MVLSGFRHLSTGLTTRIQIGGRKFKEPFVRNQIYSLPRAVFKFSLTFWNYYGSAEGVWRSYPGRRKVWTGAYHNRENRVVGEESFFERVEAWKHVQAPETECEVVGK</sequence>